<gene>
    <name evidence="3" type="ORF">BHYA_1142g00010</name>
</gene>
<dbReference type="AlphaFoldDB" id="A0A4Z1G8L8"/>
<feature type="compositionally biased region" description="Basic residues" evidence="2">
    <location>
        <begin position="1"/>
        <end position="12"/>
    </location>
</feature>
<feature type="region of interest" description="Disordered" evidence="2">
    <location>
        <begin position="1"/>
        <end position="24"/>
    </location>
</feature>
<evidence type="ECO:0000313" key="4">
    <source>
        <dbReference type="Proteomes" id="UP000297814"/>
    </source>
</evidence>
<feature type="region of interest" description="Disordered" evidence="2">
    <location>
        <begin position="359"/>
        <end position="462"/>
    </location>
</feature>
<dbReference type="EMBL" id="PQXK01001136">
    <property type="protein sequence ID" value="TGO31389.1"/>
    <property type="molecule type" value="Genomic_DNA"/>
</dbReference>
<feature type="compositionally biased region" description="Low complexity" evidence="2">
    <location>
        <begin position="416"/>
        <end position="442"/>
    </location>
</feature>
<feature type="non-terminal residue" evidence="3">
    <location>
        <position position="462"/>
    </location>
</feature>
<dbReference type="Proteomes" id="UP000297814">
    <property type="component" value="Unassembled WGS sequence"/>
</dbReference>
<name>A0A4Z1G8L8_9HELO</name>
<evidence type="ECO:0000256" key="1">
    <source>
        <dbReference type="SAM" id="Coils"/>
    </source>
</evidence>
<accession>A0A4Z1G8L8</accession>
<feature type="compositionally biased region" description="Polar residues" evidence="2">
    <location>
        <begin position="395"/>
        <end position="407"/>
    </location>
</feature>
<feature type="compositionally biased region" description="Polar residues" evidence="2">
    <location>
        <begin position="171"/>
        <end position="184"/>
    </location>
</feature>
<feature type="region of interest" description="Disordered" evidence="2">
    <location>
        <begin position="163"/>
        <end position="198"/>
    </location>
</feature>
<feature type="compositionally biased region" description="Polar residues" evidence="2">
    <location>
        <begin position="235"/>
        <end position="250"/>
    </location>
</feature>
<keyword evidence="4" id="KW-1185">Reference proteome</keyword>
<reference evidence="3 4" key="1">
    <citation type="submission" date="2017-12" db="EMBL/GenBank/DDBJ databases">
        <title>Comparative genomics of Botrytis spp.</title>
        <authorList>
            <person name="Valero-Jimenez C.A."/>
            <person name="Tapia P."/>
            <person name="Veloso J."/>
            <person name="Silva-Moreno E."/>
            <person name="Staats M."/>
            <person name="Valdes J.H."/>
            <person name="Van Kan J.A.L."/>
        </authorList>
    </citation>
    <scope>NUCLEOTIDE SEQUENCE [LARGE SCALE GENOMIC DNA]</scope>
    <source>
        <strain evidence="3 4">Bh0001</strain>
    </source>
</reference>
<feature type="compositionally biased region" description="Polar residues" evidence="2">
    <location>
        <begin position="452"/>
        <end position="462"/>
    </location>
</feature>
<organism evidence="3 4">
    <name type="scientific">Botrytis hyacinthi</name>
    <dbReference type="NCBI Taxonomy" id="278943"/>
    <lineage>
        <taxon>Eukaryota</taxon>
        <taxon>Fungi</taxon>
        <taxon>Dikarya</taxon>
        <taxon>Ascomycota</taxon>
        <taxon>Pezizomycotina</taxon>
        <taxon>Leotiomycetes</taxon>
        <taxon>Helotiales</taxon>
        <taxon>Sclerotiniaceae</taxon>
        <taxon>Botrytis</taxon>
    </lineage>
</organism>
<feature type="compositionally biased region" description="Low complexity" evidence="2">
    <location>
        <begin position="359"/>
        <end position="382"/>
    </location>
</feature>
<comment type="caution">
    <text evidence="3">The sequence shown here is derived from an EMBL/GenBank/DDBJ whole genome shotgun (WGS) entry which is preliminary data.</text>
</comment>
<evidence type="ECO:0000256" key="2">
    <source>
        <dbReference type="SAM" id="MobiDB-lite"/>
    </source>
</evidence>
<feature type="coiled-coil region" evidence="1">
    <location>
        <begin position="252"/>
        <end position="290"/>
    </location>
</feature>
<keyword evidence="1" id="KW-0175">Coiled coil</keyword>
<evidence type="ECO:0000313" key="3">
    <source>
        <dbReference type="EMBL" id="TGO31389.1"/>
    </source>
</evidence>
<proteinExistence type="predicted"/>
<protein>
    <submittedName>
        <fullName evidence="3">Uncharacterized protein</fullName>
    </submittedName>
</protein>
<feature type="compositionally biased region" description="Polar residues" evidence="2">
    <location>
        <begin position="326"/>
        <end position="338"/>
    </location>
</feature>
<feature type="region of interest" description="Disordered" evidence="2">
    <location>
        <begin position="315"/>
        <end position="342"/>
    </location>
</feature>
<sequence length="462" mass="50686">MPSHRNPGRPRKYANAEEARKANNINNRLRARKKKLQSSDSNEFVVYQSSSFTNIFANNSSPYIRPSTGLLMATPLSQDQILEAHNVCESGGLESSQPALPVQGQSPSIHNYKEIDIQKNEMNNQEINLVEEECDTNIAKILMELQSAHTILMDSNSIKKIRGRPRKFTQEEATASKRNSNRYAQQRRRHPRIAAGPSDFIAYEPLPSDIPTNTLSSGLRVSPDIPIPIDDDTSIENPSNVQPNHLSSTSSQIELTTELEEQMRQIRLAEEEADTECSEYENAISEKMKETNIAIGSVETVIQSVNTINTIQEQRVGGLSEDRISDNVSTPASNSRHLSLSVPGSAASPILLSSPIQLRSPSFQSSNQSRSQQNSSVGRNQSYVQSNLEAWLTPSPHSTSRQNTTPSPSLPRRLTHTSSSTHSQIESVPPSTPSESVIPSTPAFINPGFAPPSSSTGNPSPA</sequence>
<feature type="region of interest" description="Disordered" evidence="2">
    <location>
        <begin position="230"/>
        <end position="250"/>
    </location>
</feature>